<evidence type="ECO:0000313" key="3">
    <source>
        <dbReference type="Proteomes" id="UP001152747"/>
    </source>
</evidence>
<sequence length="332" mass="38069">MRQLHELGEFFRAKYVASNFLPANFSTKTVYLQSSDSDRALTSAQAFLYGFYPARNAEWRWEADLDWQPIPVHAATPGEPDLTCKATSIKCPKHALLAQDSENRAKTFYDQKYADFFREISGQNRTGLDNCSYSDINGLYDIQRELIHGLLGRQPDWVHKKWAEFGGRTSMDLIFEMRTRKMLDLFNSDEKSRLMGGSILNIWLENARNVAEGKMDRKMMLYSSHDGVLLALLNALGASNNQMVPYAATLIMEIYSTPKNGHVAQFYYRNSSDLAPVQIFLPKCPEPCEISQLYSNFQNMTVKNLQELQELCSSGTRGILSIFLWIFVIFWK</sequence>
<evidence type="ECO:0008006" key="4">
    <source>
        <dbReference type="Google" id="ProtNLM"/>
    </source>
</evidence>
<evidence type="ECO:0000256" key="1">
    <source>
        <dbReference type="ARBA" id="ARBA00005375"/>
    </source>
</evidence>
<proteinExistence type="inferred from homology"/>
<dbReference type="EMBL" id="CANHGI010000005">
    <property type="protein sequence ID" value="CAI5450153.1"/>
    <property type="molecule type" value="Genomic_DNA"/>
</dbReference>
<dbReference type="InterPro" id="IPR029033">
    <property type="entry name" value="His_PPase_superfam"/>
</dbReference>
<accession>A0A9P1IQF7</accession>
<reference evidence="2" key="1">
    <citation type="submission" date="2022-11" db="EMBL/GenBank/DDBJ databases">
        <authorList>
            <person name="Kikuchi T."/>
        </authorList>
    </citation>
    <scope>NUCLEOTIDE SEQUENCE</scope>
    <source>
        <strain evidence="2">PS1010</strain>
    </source>
</reference>
<comment type="similarity">
    <text evidence="1">Belongs to the histidine acid phosphatase family.</text>
</comment>
<dbReference type="AlphaFoldDB" id="A0A9P1IQF7"/>
<dbReference type="InterPro" id="IPR050645">
    <property type="entry name" value="Histidine_acid_phosphatase"/>
</dbReference>
<dbReference type="GO" id="GO:0016791">
    <property type="term" value="F:phosphatase activity"/>
    <property type="evidence" value="ECO:0007669"/>
    <property type="project" value="TreeGrafter"/>
</dbReference>
<dbReference type="Pfam" id="PF00328">
    <property type="entry name" value="His_Phos_2"/>
    <property type="match status" value="1"/>
</dbReference>
<evidence type="ECO:0000313" key="2">
    <source>
        <dbReference type="EMBL" id="CAI5450153.1"/>
    </source>
</evidence>
<gene>
    <name evidence="2" type="ORF">CAMP_LOCUS12790</name>
</gene>
<dbReference type="SUPFAM" id="SSF53254">
    <property type="entry name" value="Phosphoglycerate mutase-like"/>
    <property type="match status" value="1"/>
</dbReference>
<dbReference type="Proteomes" id="UP001152747">
    <property type="component" value="Unassembled WGS sequence"/>
</dbReference>
<dbReference type="CDD" id="cd07061">
    <property type="entry name" value="HP_HAP_like"/>
    <property type="match status" value="1"/>
</dbReference>
<protein>
    <recommendedName>
        <fullName evidence="4">Lysosomal acid phosphatase</fullName>
    </recommendedName>
</protein>
<name>A0A9P1IQF7_9PELO</name>
<dbReference type="PANTHER" id="PTHR11567">
    <property type="entry name" value="ACID PHOSPHATASE-RELATED"/>
    <property type="match status" value="1"/>
</dbReference>
<dbReference type="PANTHER" id="PTHR11567:SF34">
    <property type="entry name" value="INTESTINAL ACID PHOSPHATASE"/>
    <property type="match status" value="1"/>
</dbReference>
<dbReference type="Gene3D" id="3.40.50.1240">
    <property type="entry name" value="Phosphoglycerate mutase-like"/>
    <property type="match status" value="1"/>
</dbReference>
<comment type="caution">
    <text evidence="2">The sequence shown here is derived from an EMBL/GenBank/DDBJ whole genome shotgun (WGS) entry which is preliminary data.</text>
</comment>
<keyword evidence="3" id="KW-1185">Reference proteome</keyword>
<dbReference type="InterPro" id="IPR000560">
    <property type="entry name" value="His_Pase_clade-2"/>
</dbReference>
<organism evidence="2 3">
    <name type="scientific">Caenorhabditis angaria</name>
    <dbReference type="NCBI Taxonomy" id="860376"/>
    <lineage>
        <taxon>Eukaryota</taxon>
        <taxon>Metazoa</taxon>
        <taxon>Ecdysozoa</taxon>
        <taxon>Nematoda</taxon>
        <taxon>Chromadorea</taxon>
        <taxon>Rhabditida</taxon>
        <taxon>Rhabditina</taxon>
        <taxon>Rhabditomorpha</taxon>
        <taxon>Rhabditoidea</taxon>
        <taxon>Rhabditidae</taxon>
        <taxon>Peloderinae</taxon>
        <taxon>Caenorhabditis</taxon>
    </lineage>
</organism>
<dbReference type="OrthoDB" id="258392at2759"/>